<feature type="compositionally biased region" description="Basic and acidic residues" evidence="1">
    <location>
        <begin position="1"/>
        <end position="14"/>
    </location>
</feature>
<evidence type="ECO:0000256" key="1">
    <source>
        <dbReference type="SAM" id="MobiDB-lite"/>
    </source>
</evidence>
<organism evidence="2 3">
    <name type="scientific">Protopolystoma xenopodis</name>
    <dbReference type="NCBI Taxonomy" id="117903"/>
    <lineage>
        <taxon>Eukaryota</taxon>
        <taxon>Metazoa</taxon>
        <taxon>Spiralia</taxon>
        <taxon>Lophotrochozoa</taxon>
        <taxon>Platyhelminthes</taxon>
        <taxon>Monogenea</taxon>
        <taxon>Polyopisthocotylea</taxon>
        <taxon>Polystomatidea</taxon>
        <taxon>Polystomatidae</taxon>
        <taxon>Protopolystoma</taxon>
    </lineage>
</organism>
<dbReference type="AlphaFoldDB" id="A0A448WXX3"/>
<name>A0A448WXX3_9PLAT</name>
<accession>A0A448WXX3</accession>
<feature type="compositionally biased region" description="Acidic residues" evidence="1">
    <location>
        <begin position="39"/>
        <end position="48"/>
    </location>
</feature>
<comment type="caution">
    <text evidence="2">The sequence shown here is derived from an EMBL/GenBank/DDBJ whole genome shotgun (WGS) entry which is preliminary data.</text>
</comment>
<gene>
    <name evidence="2" type="ORF">PXEA_LOCUS16428</name>
</gene>
<dbReference type="EMBL" id="CAAALY010059452">
    <property type="protein sequence ID" value="VEL22988.1"/>
    <property type="molecule type" value="Genomic_DNA"/>
</dbReference>
<evidence type="ECO:0000313" key="2">
    <source>
        <dbReference type="EMBL" id="VEL22988.1"/>
    </source>
</evidence>
<proteinExistence type="predicted"/>
<feature type="region of interest" description="Disordered" evidence="1">
    <location>
        <begin position="1"/>
        <end position="62"/>
    </location>
</feature>
<evidence type="ECO:0000313" key="3">
    <source>
        <dbReference type="Proteomes" id="UP000784294"/>
    </source>
</evidence>
<reference evidence="2" key="1">
    <citation type="submission" date="2018-11" db="EMBL/GenBank/DDBJ databases">
        <authorList>
            <consortium name="Pathogen Informatics"/>
        </authorList>
    </citation>
    <scope>NUCLEOTIDE SEQUENCE</scope>
</reference>
<dbReference type="Proteomes" id="UP000784294">
    <property type="component" value="Unassembled WGS sequence"/>
</dbReference>
<keyword evidence="3" id="KW-1185">Reference proteome</keyword>
<sequence>MQITDRERINDSNERPSTPPNMVDAIASTPPRAKPNIDSSEEQDEEDEQLGHLPILNNSQCG</sequence>
<protein>
    <submittedName>
        <fullName evidence="2">Uncharacterized protein</fullName>
    </submittedName>
</protein>